<evidence type="ECO:0000256" key="4">
    <source>
        <dbReference type="ARBA" id="ARBA00023136"/>
    </source>
</evidence>
<dbReference type="Pfam" id="PF02535">
    <property type="entry name" value="Zip"/>
    <property type="match status" value="1"/>
</dbReference>
<comment type="subcellular location">
    <subcellularLocation>
        <location evidence="1">Membrane</location>
        <topology evidence="1">Multi-pass membrane protein</topology>
    </subcellularLocation>
</comment>
<evidence type="ECO:0000256" key="1">
    <source>
        <dbReference type="ARBA" id="ARBA00004141"/>
    </source>
</evidence>
<feature type="transmembrane region" description="Helical" evidence="5">
    <location>
        <begin position="53"/>
        <end position="75"/>
    </location>
</feature>
<dbReference type="GO" id="GO:0005385">
    <property type="term" value="F:zinc ion transmembrane transporter activity"/>
    <property type="evidence" value="ECO:0007669"/>
    <property type="project" value="TreeGrafter"/>
</dbReference>
<feature type="signal peptide" evidence="6">
    <location>
        <begin position="1"/>
        <end position="29"/>
    </location>
</feature>
<keyword evidence="4 5" id="KW-0472">Membrane</keyword>
<dbReference type="Proteomes" id="UP000237347">
    <property type="component" value="Unassembled WGS sequence"/>
</dbReference>
<evidence type="ECO:0000256" key="6">
    <source>
        <dbReference type="SAM" id="SignalP"/>
    </source>
</evidence>
<evidence type="ECO:0000256" key="2">
    <source>
        <dbReference type="ARBA" id="ARBA00022692"/>
    </source>
</evidence>
<feature type="transmembrane region" description="Helical" evidence="5">
    <location>
        <begin position="278"/>
        <end position="296"/>
    </location>
</feature>
<evidence type="ECO:0000256" key="3">
    <source>
        <dbReference type="ARBA" id="ARBA00022989"/>
    </source>
</evidence>
<sequence length="337" mass="36624">MASISSSKTLKTTTLFFCLLVLQLSLIKGQGPQGGNDQSSSDQVNLHSKQLILVKVWCLIILLVSTFAFGISPYFFRWNDSFLLLGTQFAGGVFLATSLIHFLSDSAGTFADLTTKTYPFAFMLASAGYVLTLLADCMVAHVTSGVKRDARVLVVEEGRTPEEQPKEVHVDVNPEFLRTTSFGDALLLILALCFHSVFEGIAVGVSATEGEAWRNLWTISLHKMFAAISMGIALLKMLPKRPFLSTTAYSFAFAISSPVGVGIGVAIDATTQGQTANWIYAISMGIACGVFVYVAINHLMAKGYTPQSECYFDTPFYKFLAVLLGVTVLAIVMIWDT</sequence>
<dbReference type="PANTHER" id="PTHR11040">
    <property type="entry name" value="ZINC/IRON TRANSPORTER"/>
    <property type="match status" value="1"/>
</dbReference>
<feature type="transmembrane region" description="Helical" evidence="5">
    <location>
        <begin position="247"/>
        <end position="266"/>
    </location>
</feature>
<dbReference type="AlphaFoldDB" id="A0AAW0LYH8"/>
<evidence type="ECO:0000256" key="5">
    <source>
        <dbReference type="SAM" id="Phobius"/>
    </source>
</evidence>
<keyword evidence="2 5" id="KW-0812">Transmembrane</keyword>
<organism evidence="7 8">
    <name type="scientific">Quercus suber</name>
    <name type="common">Cork oak</name>
    <dbReference type="NCBI Taxonomy" id="58331"/>
    <lineage>
        <taxon>Eukaryota</taxon>
        <taxon>Viridiplantae</taxon>
        <taxon>Streptophyta</taxon>
        <taxon>Embryophyta</taxon>
        <taxon>Tracheophyta</taxon>
        <taxon>Spermatophyta</taxon>
        <taxon>Magnoliopsida</taxon>
        <taxon>eudicotyledons</taxon>
        <taxon>Gunneridae</taxon>
        <taxon>Pentapetalae</taxon>
        <taxon>rosids</taxon>
        <taxon>fabids</taxon>
        <taxon>Fagales</taxon>
        <taxon>Fagaceae</taxon>
        <taxon>Quercus</taxon>
    </lineage>
</organism>
<dbReference type="InterPro" id="IPR003689">
    <property type="entry name" value="ZIP"/>
</dbReference>
<feature type="transmembrane region" description="Helical" evidence="5">
    <location>
        <begin position="185"/>
        <end position="205"/>
    </location>
</feature>
<name>A0AAW0LYH8_QUESU</name>
<protein>
    <submittedName>
        <fullName evidence="7">Zinc transporter 2</fullName>
    </submittedName>
</protein>
<keyword evidence="8" id="KW-1185">Reference proteome</keyword>
<feature type="transmembrane region" description="Helical" evidence="5">
    <location>
        <begin position="82"/>
        <end position="100"/>
    </location>
</feature>
<reference evidence="7 8" key="1">
    <citation type="journal article" date="2018" name="Sci. Data">
        <title>The draft genome sequence of cork oak.</title>
        <authorList>
            <person name="Ramos A.M."/>
            <person name="Usie A."/>
            <person name="Barbosa P."/>
            <person name="Barros P.M."/>
            <person name="Capote T."/>
            <person name="Chaves I."/>
            <person name="Simoes F."/>
            <person name="Abreu I."/>
            <person name="Carrasquinho I."/>
            <person name="Faro C."/>
            <person name="Guimaraes J.B."/>
            <person name="Mendonca D."/>
            <person name="Nobrega F."/>
            <person name="Rodrigues L."/>
            <person name="Saibo N.J.M."/>
            <person name="Varela M.C."/>
            <person name="Egas C."/>
            <person name="Matos J."/>
            <person name="Miguel C.M."/>
            <person name="Oliveira M.M."/>
            <person name="Ricardo C.P."/>
            <person name="Goncalves S."/>
        </authorList>
    </citation>
    <scope>NUCLEOTIDE SEQUENCE [LARGE SCALE GENOMIC DNA]</scope>
    <source>
        <strain evidence="8">cv. HL8</strain>
    </source>
</reference>
<feature type="transmembrane region" description="Helical" evidence="5">
    <location>
        <begin position="217"/>
        <end position="235"/>
    </location>
</feature>
<accession>A0AAW0LYH8</accession>
<comment type="caution">
    <text evidence="7">The sequence shown here is derived from an EMBL/GenBank/DDBJ whole genome shotgun (WGS) entry which is preliminary data.</text>
</comment>
<keyword evidence="3 5" id="KW-1133">Transmembrane helix</keyword>
<feature type="transmembrane region" description="Helical" evidence="5">
    <location>
        <begin position="316"/>
        <end position="335"/>
    </location>
</feature>
<evidence type="ECO:0000313" key="7">
    <source>
        <dbReference type="EMBL" id="KAK7855471.1"/>
    </source>
</evidence>
<dbReference type="GO" id="GO:0016020">
    <property type="term" value="C:membrane"/>
    <property type="evidence" value="ECO:0007669"/>
    <property type="project" value="UniProtKB-SubCell"/>
</dbReference>
<dbReference type="PANTHER" id="PTHR11040:SF140">
    <property type="entry name" value="ZRT (ZRT), IRT- (IRT-) LIKE PROTEIN TRANSPORTER"/>
    <property type="match status" value="1"/>
</dbReference>
<feature type="transmembrane region" description="Helical" evidence="5">
    <location>
        <begin position="120"/>
        <end position="142"/>
    </location>
</feature>
<dbReference type="EMBL" id="PKMF04000045">
    <property type="protein sequence ID" value="KAK7855471.1"/>
    <property type="molecule type" value="Genomic_DNA"/>
</dbReference>
<proteinExistence type="predicted"/>
<keyword evidence="6" id="KW-0732">Signal</keyword>
<evidence type="ECO:0000313" key="8">
    <source>
        <dbReference type="Proteomes" id="UP000237347"/>
    </source>
</evidence>
<gene>
    <name evidence="7" type="primary">ZIP2</name>
    <name evidence="7" type="ORF">CFP56_027811</name>
</gene>
<feature type="chain" id="PRO_5043956829" evidence="6">
    <location>
        <begin position="30"/>
        <end position="337"/>
    </location>
</feature>